<comment type="caution">
    <text evidence="2">The sequence shown here is derived from an EMBL/GenBank/DDBJ whole genome shotgun (WGS) entry which is preliminary data.</text>
</comment>
<dbReference type="EMBL" id="ABOX02000006">
    <property type="protein sequence ID" value="EEF62110.1"/>
    <property type="molecule type" value="Genomic_DNA"/>
</dbReference>
<dbReference type="AlphaFoldDB" id="B9XDG4"/>
<accession>B9XDG4</accession>
<organism evidence="2 3">
    <name type="scientific">Pedosphaera parvula (strain Ellin514)</name>
    <dbReference type="NCBI Taxonomy" id="320771"/>
    <lineage>
        <taxon>Bacteria</taxon>
        <taxon>Pseudomonadati</taxon>
        <taxon>Verrucomicrobiota</taxon>
        <taxon>Pedosphaerae</taxon>
        <taxon>Pedosphaerales</taxon>
        <taxon>Pedosphaeraceae</taxon>
        <taxon>Pedosphaera</taxon>
    </lineage>
</organism>
<evidence type="ECO:0000313" key="3">
    <source>
        <dbReference type="Proteomes" id="UP000003688"/>
    </source>
</evidence>
<gene>
    <name evidence="2" type="ORF">Cflav_PD6385</name>
</gene>
<evidence type="ECO:0000313" key="2">
    <source>
        <dbReference type="EMBL" id="EEF62110.1"/>
    </source>
</evidence>
<proteinExistence type="predicted"/>
<keyword evidence="1" id="KW-0812">Transmembrane</keyword>
<evidence type="ECO:0000256" key="1">
    <source>
        <dbReference type="SAM" id="Phobius"/>
    </source>
</evidence>
<keyword evidence="1" id="KW-1133">Transmembrane helix</keyword>
<sequence length="164" mass="18297" precursor="true">MRTLSSFIRFASLAMIGFSTLVLVLGTLLFQAASITGTTSNYTVPVSWSSVLTNTLWPPVRLPFLLLLGVVILVGVTTFTYFRMPRLPAVIVLFGLAIFGFLFGGGLGWFFLTREFQHYHFNMDAEKLGEHWFSYESIVLWSFATVALAVLRIFAGTQKKEAIA</sequence>
<protein>
    <recommendedName>
        <fullName evidence="4">Transmembrane protein</fullName>
    </recommendedName>
</protein>
<name>B9XDG4_PEDPL</name>
<dbReference type="Proteomes" id="UP000003688">
    <property type="component" value="Unassembled WGS sequence"/>
</dbReference>
<evidence type="ECO:0008006" key="4">
    <source>
        <dbReference type="Google" id="ProtNLM"/>
    </source>
</evidence>
<dbReference type="RefSeq" id="WP_007413862.1">
    <property type="nucleotide sequence ID" value="NZ_ABOX02000006.1"/>
</dbReference>
<feature type="transmembrane region" description="Helical" evidence="1">
    <location>
        <begin position="132"/>
        <end position="155"/>
    </location>
</feature>
<reference evidence="2 3" key="1">
    <citation type="journal article" date="2011" name="J. Bacteriol.">
        <title>Genome sequence of 'Pedosphaera parvula' Ellin514, an aerobic Verrucomicrobial isolate from pasture soil.</title>
        <authorList>
            <person name="Kant R."/>
            <person name="van Passel M.W."/>
            <person name="Sangwan P."/>
            <person name="Palva A."/>
            <person name="Lucas S."/>
            <person name="Copeland A."/>
            <person name="Lapidus A."/>
            <person name="Glavina Del Rio T."/>
            <person name="Dalin E."/>
            <person name="Tice H."/>
            <person name="Bruce D."/>
            <person name="Goodwin L."/>
            <person name="Pitluck S."/>
            <person name="Chertkov O."/>
            <person name="Larimer F.W."/>
            <person name="Land M.L."/>
            <person name="Hauser L."/>
            <person name="Brettin T.S."/>
            <person name="Detter J.C."/>
            <person name="Han S."/>
            <person name="de Vos W.M."/>
            <person name="Janssen P.H."/>
            <person name="Smidt H."/>
        </authorList>
    </citation>
    <scope>NUCLEOTIDE SEQUENCE [LARGE SCALE GENOMIC DNA]</scope>
    <source>
        <strain evidence="2 3">Ellin514</strain>
    </source>
</reference>
<keyword evidence="3" id="KW-1185">Reference proteome</keyword>
<keyword evidence="1" id="KW-0472">Membrane</keyword>
<dbReference type="STRING" id="320771.Cflav_PD6385"/>
<feature type="transmembrane region" description="Helical" evidence="1">
    <location>
        <begin position="61"/>
        <end position="82"/>
    </location>
</feature>
<feature type="transmembrane region" description="Helical" evidence="1">
    <location>
        <begin position="89"/>
        <end position="112"/>
    </location>
</feature>